<reference evidence="9" key="1">
    <citation type="submission" date="2020-01" db="EMBL/GenBank/DDBJ databases">
        <authorList>
            <person name="Mishra B."/>
        </authorList>
    </citation>
    <scope>NUCLEOTIDE SEQUENCE [LARGE SCALE GENOMIC DNA]</scope>
</reference>
<dbReference type="PANTHER" id="PTHR12663">
    <property type="entry name" value="ANDROGEN INDUCED INHIBITOR OF PROLIFERATION AS3 / PDS5-RELATED"/>
    <property type="match status" value="1"/>
</dbReference>
<keyword evidence="8" id="KW-0812">Transmembrane</keyword>
<keyword evidence="6" id="KW-0539">Nucleus</keyword>
<keyword evidence="8" id="KW-1133">Transmembrane helix</keyword>
<accession>A0A6D2IGT7</accession>
<evidence type="ECO:0000256" key="6">
    <source>
        <dbReference type="ARBA" id="ARBA00023242"/>
    </source>
</evidence>
<keyword evidence="8" id="KW-0472">Membrane</keyword>
<dbReference type="EMBL" id="CACVBM020000888">
    <property type="protein sequence ID" value="CAA7024354.1"/>
    <property type="molecule type" value="Genomic_DNA"/>
</dbReference>
<keyword evidence="7" id="KW-0131">Cell cycle</keyword>
<evidence type="ECO:0000256" key="4">
    <source>
        <dbReference type="ARBA" id="ARBA00022776"/>
    </source>
</evidence>
<evidence type="ECO:0000256" key="8">
    <source>
        <dbReference type="SAM" id="Phobius"/>
    </source>
</evidence>
<dbReference type="GO" id="GO:0007064">
    <property type="term" value="P:mitotic sister chromatid cohesion"/>
    <property type="evidence" value="ECO:0007669"/>
    <property type="project" value="InterPro"/>
</dbReference>
<evidence type="ECO:0000256" key="5">
    <source>
        <dbReference type="ARBA" id="ARBA00023204"/>
    </source>
</evidence>
<dbReference type="GO" id="GO:0005634">
    <property type="term" value="C:nucleus"/>
    <property type="evidence" value="ECO:0007669"/>
    <property type="project" value="UniProtKB-SubCell"/>
</dbReference>
<gene>
    <name evidence="9" type="ORF">MERR_LOCUS11589</name>
</gene>
<name>A0A6D2IGT7_9BRAS</name>
<evidence type="ECO:0000256" key="1">
    <source>
        <dbReference type="ARBA" id="ARBA00004123"/>
    </source>
</evidence>
<comment type="caution">
    <text evidence="9">The sequence shown here is derived from an EMBL/GenBank/DDBJ whole genome shotgun (WGS) entry which is preliminary data.</text>
</comment>
<keyword evidence="5" id="KW-0234">DNA repair</keyword>
<evidence type="ECO:0000256" key="7">
    <source>
        <dbReference type="ARBA" id="ARBA00023306"/>
    </source>
</evidence>
<keyword evidence="2" id="KW-0132">Cell division</keyword>
<proteinExistence type="predicted"/>
<protein>
    <submittedName>
        <fullName evidence="9">Uncharacterized protein</fullName>
    </submittedName>
</protein>
<dbReference type="GO" id="GO:0035825">
    <property type="term" value="P:homologous recombination"/>
    <property type="evidence" value="ECO:0007669"/>
    <property type="project" value="UniProtKB-ARBA"/>
</dbReference>
<keyword evidence="4" id="KW-0498">Mitosis</keyword>
<evidence type="ECO:0000313" key="9">
    <source>
        <dbReference type="EMBL" id="CAA7024354.1"/>
    </source>
</evidence>
<dbReference type="GO" id="GO:0006281">
    <property type="term" value="P:DNA repair"/>
    <property type="evidence" value="ECO:0007669"/>
    <property type="project" value="UniProtKB-KW"/>
</dbReference>
<dbReference type="AlphaFoldDB" id="A0A6D2IGT7"/>
<evidence type="ECO:0000256" key="2">
    <source>
        <dbReference type="ARBA" id="ARBA00022618"/>
    </source>
</evidence>
<keyword evidence="3" id="KW-0227">DNA damage</keyword>
<dbReference type="Proteomes" id="UP000467841">
    <property type="component" value="Unassembled WGS sequence"/>
</dbReference>
<dbReference type="SUPFAM" id="SSF48371">
    <property type="entry name" value="ARM repeat"/>
    <property type="match status" value="1"/>
</dbReference>
<evidence type="ECO:0000313" key="10">
    <source>
        <dbReference type="Proteomes" id="UP000467841"/>
    </source>
</evidence>
<dbReference type="Pfam" id="PF20168">
    <property type="entry name" value="PDS5"/>
    <property type="match status" value="1"/>
</dbReference>
<dbReference type="PANTHER" id="PTHR12663:SF36">
    <property type="entry name" value="TUDOR DOMAIN-CONTAINING PROTEIN"/>
    <property type="match status" value="1"/>
</dbReference>
<evidence type="ECO:0000256" key="3">
    <source>
        <dbReference type="ARBA" id="ARBA00022763"/>
    </source>
</evidence>
<dbReference type="GO" id="GO:0051301">
    <property type="term" value="P:cell division"/>
    <property type="evidence" value="ECO:0007669"/>
    <property type="project" value="UniProtKB-KW"/>
</dbReference>
<sequence>MSASVNDLEKKLLEAGEELLNPLGTSFLSSESSSDSRRELFLQYFRVCCGFLVFLVFLGDLCVNVLVPVFDDNSCVLLQKLCLSLPEVEQDPPNSTQKALSPLKNALVSERLFKNSNVNVRVAVASCIIEIMRITAPNAPYDDDKMREVFGLVVSSFEHLANKSNRSYSKRTSILKNVALHRVPVVMLDLDCDALLIDMFQHFLKALRDHHPMIVYSHMEIIMTLVLEESEDIPPGLLSPILSHLKKDDKKIPQVSRRLAEQVLINCAIKLKTYLNEAVKSSGVSLDKCCSVVASICEGTFIGLKQNEVVAQQNTHNVDPEKSCGPKKIRNLEKSLAHNSSKEADPAETEAQIHKRARFQSCNMLEKTISEAEGRVPQPCSVTLQLAKVKQSIVDTITSVRQFRSELKKKEDNLEASLLEVDILGEKILGVSKILNS</sequence>
<organism evidence="9 10">
    <name type="scientific">Microthlaspi erraticum</name>
    <dbReference type="NCBI Taxonomy" id="1685480"/>
    <lineage>
        <taxon>Eukaryota</taxon>
        <taxon>Viridiplantae</taxon>
        <taxon>Streptophyta</taxon>
        <taxon>Embryophyta</taxon>
        <taxon>Tracheophyta</taxon>
        <taxon>Spermatophyta</taxon>
        <taxon>Magnoliopsida</taxon>
        <taxon>eudicotyledons</taxon>
        <taxon>Gunneridae</taxon>
        <taxon>Pentapetalae</taxon>
        <taxon>rosids</taxon>
        <taxon>malvids</taxon>
        <taxon>Brassicales</taxon>
        <taxon>Brassicaceae</taxon>
        <taxon>Coluteocarpeae</taxon>
        <taxon>Microthlaspi</taxon>
    </lineage>
</organism>
<dbReference type="InterPro" id="IPR016024">
    <property type="entry name" value="ARM-type_fold"/>
</dbReference>
<feature type="transmembrane region" description="Helical" evidence="8">
    <location>
        <begin position="44"/>
        <end position="70"/>
    </location>
</feature>
<dbReference type="GO" id="GO:0000785">
    <property type="term" value="C:chromatin"/>
    <property type="evidence" value="ECO:0007669"/>
    <property type="project" value="TreeGrafter"/>
</dbReference>
<dbReference type="InterPro" id="IPR039776">
    <property type="entry name" value="Pds5"/>
</dbReference>
<comment type="subcellular location">
    <subcellularLocation>
        <location evidence="1">Nucleus</location>
    </subcellularLocation>
</comment>
<keyword evidence="10" id="KW-1185">Reference proteome</keyword>
<dbReference type="OrthoDB" id="200660at2759"/>